<accession>A0A5M9P5G6</accession>
<dbReference type="InterPro" id="IPR016174">
    <property type="entry name" value="Di-haem_cyt_TM"/>
</dbReference>
<evidence type="ECO:0000256" key="5">
    <source>
        <dbReference type="ARBA" id="ARBA00022617"/>
    </source>
</evidence>
<keyword evidence="11 13" id="KW-0472">Membrane</keyword>
<dbReference type="InterPro" id="IPR052168">
    <property type="entry name" value="Cytochrome_b561_oxidase"/>
</dbReference>
<dbReference type="RefSeq" id="WP_086714756.1">
    <property type="nucleotide sequence ID" value="NZ_AP025493.1"/>
</dbReference>
<comment type="subcellular location">
    <subcellularLocation>
        <location evidence="2">Cell membrane</location>
        <topology evidence="2">Multi-pass membrane protein</topology>
    </subcellularLocation>
</comment>
<feature type="transmembrane region" description="Helical" evidence="13">
    <location>
        <begin position="12"/>
        <end position="34"/>
    </location>
</feature>
<reference evidence="15 16" key="1">
    <citation type="submission" date="2019-09" db="EMBL/GenBank/DDBJ databases">
        <title>Draft genome sequence of various Type strains from the CCUG.</title>
        <authorList>
            <person name="Pineiro-Iglesias B."/>
            <person name="Tunovic T."/>
            <person name="Unosson C."/>
            <person name="Inganas E."/>
            <person name="Ohlen M."/>
            <person name="Cardew S."/>
            <person name="Jensie-Markopoulos S."/>
            <person name="Salva-Serra F."/>
            <person name="Jaen-Luchoro D."/>
            <person name="Karlsson R."/>
            <person name="Svensson-Stadler L."/>
            <person name="Chun J."/>
            <person name="Moore E."/>
        </authorList>
    </citation>
    <scope>NUCLEOTIDE SEQUENCE [LARGE SCALE GENOMIC DNA]</scope>
    <source>
        <strain evidence="15 16">CCUG 56969T</strain>
    </source>
</reference>
<feature type="transmembrane region" description="Helical" evidence="13">
    <location>
        <begin position="46"/>
        <end position="66"/>
    </location>
</feature>
<evidence type="ECO:0000256" key="13">
    <source>
        <dbReference type="SAM" id="Phobius"/>
    </source>
</evidence>
<evidence type="ECO:0000256" key="3">
    <source>
        <dbReference type="ARBA" id="ARBA00022448"/>
    </source>
</evidence>
<dbReference type="OrthoDB" id="9793784at2"/>
<comment type="cofactor">
    <cofactor evidence="1">
        <name>heme b</name>
        <dbReference type="ChEBI" id="CHEBI:60344"/>
    </cofactor>
</comment>
<evidence type="ECO:0000313" key="15">
    <source>
        <dbReference type="EMBL" id="KAA8681271.1"/>
    </source>
</evidence>
<evidence type="ECO:0000313" key="16">
    <source>
        <dbReference type="Proteomes" id="UP000322521"/>
    </source>
</evidence>
<evidence type="ECO:0000256" key="2">
    <source>
        <dbReference type="ARBA" id="ARBA00004651"/>
    </source>
</evidence>
<sequence>MPSYNTYSLSRASITLHWLTGSMMIYMLLSGLLMESLEVEWFFDSHTSLGVAIIAVLIPRIAWRIIEGWPEPVGGYSRTEKYLGKAVHWLLMLCMIMMPLSGVVMSVAGGHGLHIFALEVWPETVDLNTPGEVLILSPTLQEQSETVHHIIGQYLLPITLVLHVAGAVKHHIIDKDRTLLRMLGR</sequence>
<evidence type="ECO:0000256" key="1">
    <source>
        <dbReference type="ARBA" id="ARBA00001970"/>
    </source>
</evidence>
<evidence type="ECO:0000259" key="14">
    <source>
        <dbReference type="Pfam" id="PF01292"/>
    </source>
</evidence>
<keyword evidence="9 13" id="KW-1133">Transmembrane helix</keyword>
<evidence type="ECO:0000256" key="8">
    <source>
        <dbReference type="ARBA" id="ARBA00022982"/>
    </source>
</evidence>
<keyword evidence="4" id="KW-1003">Cell membrane</keyword>
<dbReference type="EMBL" id="VXJS01000001">
    <property type="protein sequence ID" value="KAA8681271.1"/>
    <property type="molecule type" value="Genomic_DNA"/>
</dbReference>
<protein>
    <submittedName>
        <fullName evidence="15">Cytochrome b</fullName>
    </submittedName>
</protein>
<keyword evidence="16" id="KW-1185">Reference proteome</keyword>
<dbReference type="GO" id="GO:0005886">
    <property type="term" value="C:plasma membrane"/>
    <property type="evidence" value="ECO:0007669"/>
    <property type="project" value="UniProtKB-SubCell"/>
</dbReference>
<keyword evidence="10" id="KW-0408">Iron</keyword>
<evidence type="ECO:0000256" key="11">
    <source>
        <dbReference type="ARBA" id="ARBA00023136"/>
    </source>
</evidence>
<dbReference type="GO" id="GO:0046872">
    <property type="term" value="F:metal ion binding"/>
    <property type="evidence" value="ECO:0007669"/>
    <property type="project" value="UniProtKB-KW"/>
</dbReference>
<name>A0A5M9P5G6_9VIBR</name>
<keyword evidence="3" id="KW-0813">Transport</keyword>
<organism evidence="15 16">
    <name type="scientific">Vibrio gigantis</name>
    <dbReference type="NCBI Taxonomy" id="296199"/>
    <lineage>
        <taxon>Bacteria</taxon>
        <taxon>Pseudomonadati</taxon>
        <taxon>Pseudomonadota</taxon>
        <taxon>Gammaproteobacteria</taxon>
        <taxon>Vibrionales</taxon>
        <taxon>Vibrionaceae</taxon>
        <taxon>Vibrio</taxon>
    </lineage>
</organism>
<dbReference type="InterPro" id="IPR011577">
    <property type="entry name" value="Cyt_b561_bac/Ni-Hgenase"/>
</dbReference>
<dbReference type="Pfam" id="PF01292">
    <property type="entry name" value="Ni_hydr_CYTB"/>
    <property type="match status" value="1"/>
</dbReference>
<dbReference type="GO" id="GO:0020037">
    <property type="term" value="F:heme binding"/>
    <property type="evidence" value="ECO:0007669"/>
    <property type="project" value="TreeGrafter"/>
</dbReference>
<dbReference type="AlphaFoldDB" id="A0A5M9P5G6"/>
<dbReference type="GO" id="GO:0009055">
    <property type="term" value="F:electron transfer activity"/>
    <property type="evidence" value="ECO:0007669"/>
    <property type="project" value="InterPro"/>
</dbReference>
<dbReference type="PANTHER" id="PTHR30529">
    <property type="entry name" value="CYTOCHROME B561"/>
    <property type="match status" value="1"/>
</dbReference>
<dbReference type="PANTHER" id="PTHR30529:SF7">
    <property type="entry name" value="CYTOCHROME B561 BACTERIAL_NI-HYDROGENASE DOMAIN-CONTAINING PROTEIN"/>
    <property type="match status" value="1"/>
</dbReference>
<keyword evidence="5" id="KW-0349">Heme</keyword>
<keyword evidence="8" id="KW-0249">Electron transport</keyword>
<feature type="transmembrane region" description="Helical" evidence="13">
    <location>
        <begin position="86"/>
        <end position="108"/>
    </location>
</feature>
<evidence type="ECO:0000256" key="6">
    <source>
        <dbReference type="ARBA" id="ARBA00022692"/>
    </source>
</evidence>
<dbReference type="Proteomes" id="UP000322521">
    <property type="component" value="Unassembled WGS sequence"/>
</dbReference>
<comment type="caution">
    <text evidence="15">The sequence shown here is derived from an EMBL/GenBank/DDBJ whole genome shotgun (WGS) entry which is preliminary data.</text>
</comment>
<dbReference type="SUPFAM" id="SSF81342">
    <property type="entry name" value="Transmembrane di-heme cytochromes"/>
    <property type="match status" value="1"/>
</dbReference>
<evidence type="ECO:0000256" key="9">
    <source>
        <dbReference type="ARBA" id="ARBA00022989"/>
    </source>
</evidence>
<evidence type="ECO:0000256" key="4">
    <source>
        <dbReference type="ARBA" id="ARBA00022475"/>
    </source>
</evidence>
<proteinExistence type="inferred from homology"/>
<gene>
    <name evidence="15" type="ORF">F4W18_01615</name>
</gene>
<keyword evidence="6 13" id="KW-0812">Transmembrane</keyword>
<keyword evidence="7" id="KW-0479">Metal-binding</keyword>
<evidence type="ECO:0000256" key="12">
    <source>
        <dbReference type="ARBA" id="ARBA00037975"/>
    </source>
</evidence>
<comment type="similarity">
    <text evidence="12">Belongs to the cytochrome b561 family.</text>
</comment>
<dbReference type="GO" id="GO:0022904">
    <property type="term" value="P:respiratory electron transport chain"/>
    <property type="evidence" value="ECO:0007669"/>
    <property type="project" value="InterPro"/>
</dbReference>
<evidence type="ECO:0000256" key="10">
    <source>
        <dbReference type="ARBA" id="ARBA00023004"/>
    </source>
</evidence>
<feature type="domain" description="Cytochrome b561 bacterial/Ni-hydrogenase" evidence="14">
    <location>
        <begin position="10"/>
        <end position="184"/>
    </location>
</feature>
<evidence type="ECO:0000256" key="7">
    <source>
        <dbReference type="ARBA" id="ARBA00022723"/>
    </source>
</evidence>